<organism evidence="3 4">
    <name type="scientific">Formimonas warabiya</name>
    <dbReference type="NCBI Taxonomy" id="1761012"/>
    <lineage>
        <taxon>Bacteria</taxon>
        <taxon>Bacillati</taxon>
        <taxon>Bacillota</taxon>
        <taxon>Clostridia</taxon>
        <taxon>Eubacteriales</taxon>
        <taxon>Peptococcaceae</taxon>
        <taxon>Candidatus Formimonas</taxon>
    </lineage>
</organism>
<dbReference type="EMBL" id="CP017634">
    <property type="protein sequence ID" value="ATW26491.1"/>
    <property type="molecule type" value="Genomic_DNA"/>
</dbReference>
<evidence type="ECO:0000313" key="3">
    <source>
        <dbReference type="EMBL" id="ATW26491.1"/>
    </source>
</evidence>
<dbReference type="GO" id="GO:0005829">
    <property type="term" value="C:cytosol"/>
    <property type="evidence" value="ECO:0007669"/>
    <property type="project" value="TreeGrafter"/>
</dbReference>
<evidence type="ECO:0000259" key="1">
    <source>
        <dbReference type="Pfam" id="PF01968"/>
    </source>
</evidence>
<sequence length="667" mass="73270">MALILGIDTGGTYTDGVIVEMKNKKILNKAKALTTREDLAIGIRNCINNLDFHEFHKISVVSLSTTLATNATVEGRGCEVGLLMIGHEPIGKMPVKHFSVLPGGHNIHGKPLEEIDVEKTRQAILELKGKVDAIAISGYLSVRNPEHELLVRDMVRQILDLPVVCAHQLTTSLGFHERTVTAALNARLIPIIAELIESVKKVLAEKQIDASVMIVKGDGCLMSETLAREKPIDTILSGPAGSIIGGTFLTQTDDALVLDMGGTTTDIAILKNGVPRINKEGAMVGGWLTRVQAAEIYTYGLGGDSYLQLTREGKLLVGPQRVWPLCVVASNSPHLVEELKINFTKEYDLMFAQATDCFMFLKQSTTEKLTGYEAKVIEILQKGPRSLFYLANMLGIDPNLFSLQHLVNLGVIARISLTPTDILHAKGTYTQWNIEAAKTGVAILAERIGKTGKEFIEMASEQIINDLCLTCLQSLVNCEGENIWLRSNETAMYFIAKTLTPKKNQQFDCAFKINMPIIGIGAPVSAWLPKVAEKMGTELVIPEHAEVANAVGAATGKIMETVRVLIKPGEGGTGYTMHASWERRYFEELEEACAYALEEAKRRAAYAAEKAGAKDFELVINHEDVYATASMIENDIYVESRIEVTAVGRPEWELDEEKEKFFVDARN</sequence>
<feature type="domain" description="Hydantoinase/oxoprolinase N-terminal" evidence="2">
    <location>
        <begin position="5"/>
        <end position="158"/>
    </location>
</feature>
<dbReference type="GO" id="GO:0017168">
    <property type="term" value="F:5-oxoprolinase (ATP-hydrolyzing) activity"/>
    <property type="evidence" value="ECO:0007669"/>
    <property type="project" value="TreeGrafter"/>
</dbReference>
<dbReference type="AlphaFoldDB" id="A0A3G1KVN1"/>
<feature type="domain" description="Hydantoinase A/oxoprolinase" evidence="1">
    <location>
        <begin position="178"/>
        <end position="320"/>
    </location>
</feature>
<dbReference type="InterPro" id="IPR043129">
    <property type="entry name" value="ATPase_NBD"/>
</dbReference>
<dbReference type="PANTHER" id="PTHR11365:SF2">
    <property type="entry name" value="5-OXOPROLINASE"/>
    <property type="match status" value="1"/>
</dbReference>
<dbReference type="InterPro" id="IPR002821">
    <property type="entry name" value="Hydantoinase_A"/>
</dbReference>
<dbReference type="OrthoDB" id="9768323at2"/>
<keyword evidence="4" id="KW-1185">Reference proteome</keyword>
<protein>
    <submittedName>
        <fullName evidence="3">Hydantoinase/oxoprolinase</fullName>
    </submittedName>
</protein>
<dbReference type="GO" id="GO:0006749">
    <property type="term" value="P:glutathione metabolic process"/>
    <property type="evidence" value="ECO:0007669"/>
    <property type="project" value="TreeGrafter"/>
</dbReference>
<evidence type="ECO:0000259" key="2">
    <source>
        <dbReference type="Pfam" id="PF05378"/>
    </source>
</evidence>
<proteinExistence type="predicted"/>
<dbReference type="InterPro" id="IPR008040">
    <property type="entry name" value="Hydant_A_N"/>
</dbReference>
<dbReference type="SUPFAM" id="SSF53067">
    <property type="entry name" value="Actin-like ATPase domain"/>
    <property type="match status" value="1"/>
</dbReference>
<dbReference type="PANTHER" id="PTHR11365">
    <property type="entry name" value="5-OXOPROLINASE RELATED"/>
    <property type="match status" value="1"/>
</dbReference>
<dbReference type="RefSeq" id="WP_148135803.1">
    <property type="nucleotide sequence ID" value="NZ_CP017634.1"/>
</dbReference>
<dbReference type="Pfam" id="PF05378">
    <property type="entry name" value="Hydant_A_N"/>
    <property type="match status" value="1"/>
</dbReference>
<reference evidence="3 4" key="1">
    <citation type="submission" date="2016-10" db="EMBL/GenBank/DDBJ databases">
        <title>Complete Genome Sequence of Peptococcaceae strain DCMF.</title>
        <authorList>
            <person name="Edwards R.J."/>
            <person name="Holland S.I."/>
            <person name="Deshpande N.P."/>
            <person name="Wong Y.K."/>
            <person name="Ertan H."/>
            <person name="Manefield M."/>
            <person name="Russell T.L."/>
            <person name="Lee M.J."/>
        </authorList>
    </citation>
    <scope>NUCLEOTIDE SEQUENCE [LARGE SCALE GENOMIC DNA]</scope>
    <source>
        <strain evidence="3 4">DCMF</strain>
    </source>
</reference>
<dbReference type="Pfam" id="PF01968">
    <property type="entry name" value="Hydantoinase_A"/>
    <property type="match status" value="1"/>
</dbReference>
<evidence type="ECO:0000313" key="4">
    <source>
        <dbReference type="Proteomes" id="UP000323521"/>
    </source>
</evidence>
<name>A0A3G1KVN1_FORW1</name>
<gene>
    <name evidence="3" type="ORF">DCMF_18590</name>
</gene>
<accession>A0A3G1KVN1</accession>
<dbReference type="InterPro" id="IPR045079">
    <property type="entry name" value="Oxoprolinase-like"/>
</dbReference>
<dbReference type="Proteomes" id="UP000323521">
    <property type="component" value="Chromosome"/>
</dbReference>
<dbReference type="KEGG" id="fwa:DCMF_18590"/>